<proteinExistence type="predicted"/>
<dbReference type="InterPro" id="IPR041581">
    <property type="entry name" value="Glyoxalase_6"/>
</dbReference>
<dbReference type="PROSITE" id="PS51819">
    <property type="entry name" value="VOC"/>
    <property type="match status" value="1"/>
</dbReference>
<dbReference type="Pfam" id="PF18029">
    <property type="entry name" value="Glyoxalase_6"/>
    <property type="match status" value="1"/>
</dbReference>
<dbReference type="CDD" id="cd06587">
    <property type="entry name" value="VOC"/>
    <property type="match status" value="1"/>
</dbReference>
<evidence type="ECO:0000313" key="2">
    <source>
        <dbReference type="EMBL" id="MBR7827632.1"/>
    </source>
</evidence>
<gene>
    <name evidence="2" type="ORF">KDK95_15040</name>
</gene>
<dbReference type="Gene3D" id="3.10.180.10">
    <property type="entry name" value="2,3-Dihydroxybiphenyl 1,2-Dioxygenase, domain 1"/>
    <property type="match status" value="1"/>
</dbReference>
<dbReference type="InterPro" id="IPR029068">
    <property type="entry name" value="Glyas_Bleomycin-R_OHBP_Dase"/>
</dbReference>
<dbReference type="SUPFAM" id="SSF54593">
    <property type="entry name" value="Glyoxalase/Bleomycin resistance protein/Dihydroxybiphenyl dioxygenase"/>
    <property type="match status" value="1"/>
</dbReference>
<dbReference type="AlphaFoldDB" id="A0A941EBY3"/>
<name>A0A941EBY3_9ACTN</name>
<reference evidence="2" key="1">
    <citation type="submission" date="2021-04" db="EMBL/GenBank/DDBJ databases">
        <title>Genome based classification of Actinospica acidithermotolerans sp. nov., an actinobacterium isolated from an Indonesian hot spring.</title>
        <authorList>
            <person name="Kusuma A.B."/>
            <person name="Putra K.E."/>
            <person name="Nafisah S."/>
            <person name="Loh J."/>
            <person name="Nouioui I."/>
            <person name="Goodfellow M."/>
        </authorList>
    </citation>
    <scope>NUCLEOTIDE SEQUENCE</scope>
    <source>
        <strain evidence="2">MGRD01-02</strain>
    </source>
</reference>
<sequence length="259" mass="29215">MSLRIRHITFDCADPYLLARFWSDLLGYRENPRDPNPRDAEEALILDPQGTAGLLFIRVPEPKAAKNRVHFDVWPDAADGGAPLTRDQALQRALELGARLVDDRREPDGTGWIVLADPEGNEFCLERSRAERSPSLESAADEHLRVELDHAYDSQLRLLGHARRRLAEIAAQRKRLDRDISVLAARSPSHPGLEALRAKARERARAEQRTQALVHELRAEVSSFRAEIERHRTDPEVRQTQSSIDQLNALLDTLPGVGD</sequence>
<dbReference type="InterPro" id="IPR037523">
    <property type="entry name" value="VOC_core"/>
</dbReference>
<dbReference type="Proteomes" id="UP000676325">
    <property type="component" value="Unassembled WGS sequence"/>
</dbReference>
<feature type="domain" description="VOC" evidence="1">
    <location>
        <begin position="4"/>
        <end position="128"/>
    </location>
</feature>
<dbReference type="RefSeq" id="WP_212518771.1">
    <property type="nucleotide sequence ID" value="NZ_JAGSOH010000038.1"/>
</dbReference>
<protein>
    <recommendedName>
        <fullName evidence="1">VOC domain-containing protein</fullName>
    </recommendedName>
</protein>
<keyword evidence="3" id="KW-1185">Reference proteome</keyword>
<evidence type="ECO:0000259" key="1">
    <source>
        <dbReference type="PROSITE" id="PS51819"/>
    </source>
</evidence>
<comment type="caution">
    <text evidence="2">The sequence shown here is derived from an EMBL/GenBank/DDBJ whole genome shotgun (WGS) entry which is preliminary data.</text>
</comment>
<organism evidence="2 3">
    <name type="scientific">Actinospica acidithermotolerans</name>
    <dbReference type="NCBI Taxonomy" id="2828514"/>
    <lineage>
        <taxon>Bacteria</taxon>
        <taxon>Bacillati</taxon>
        <taxon>Actinomycetota</taxon>
        <taxon>Actinomycetes</taxon>
        <taxon>Catenulisporales</taxon>
        <taxon>Actinospicaceae</taxon>
        <taxon>Actinospica</taxon>
    </lineage>
</organism>
<dbReference type="EMBL" id="JAGSOH010000038">
    <property type="protein sequence ID" value="MBR7827632.1"/>
    <property type="molecule type" value="Genomic_DNA"/>
</dbReference>
<dbReference type="PANTHER" id="PTHR35908:SF1">
    <property type="entry name" value="CONSERVED PROTEIN"/>
    <property type="match status" value="1"/>
</dbReference>
<dbReference type="PANTHER" id="PTHR35908">
    <property type="entry name" value="HYPOTHETICAL FUSION PROTEIN"/>
    <property type="match status" value="1"/>
</dbReference>
<evidence type="ECO:0000313" key="3">
    <source>
        <dbReference type="Proteomes" id="UP000676325"/>
    </source>
</evidence>
<accession>A0A941EBY3</accession>